<feature type="chain" id="PRO_5035595604" description="START domain-containing protein" evidence="5">
    <location>
        <begin position="16"/>
        <end position="273"/>
    </location>
</feature>
<proteinExistence type="predicted"/>
<dbReference type="InterPro" id="IPR023393">
    <property type="entry name" value="START-like_dom_sf"/>
</dbReference>
<gene>
    <name evidence="7" type="ORF">BOKJ2_LOCUS10546</name>
</gene>
<evidence type="ECO:0000256" key="2">
    <source>
        <dbReference type="ARBA" id="ARBA00023055"/>
    </source>
</evidence>
<protein>
    <recommendedName>
        <fullName evidence="6">START domain-containing protein</fullName>
    </recommendedName>
</protein>
<feature type="signal peptide" evidence="5">
    <location>
        <begin position="1"/>
        <end position="15"/>
    </location>
</feature>
<evidence type="ECO:0000313" key="8">
    <source>
        <dbReference type="Proteomes" id="UP000614601"/>
    </source>
</evidence>
<comment type="function">
    <text evidence="4">May be involved in the intracellular transport of sterols or other lipids. May bind cholesterol or other sterols.</text>
</comment>
<keyword evidence="2" id="KW-0445">Lipid transport</keyword>
<dbReference type="AlphaFoldDB" id="A0A811L8B4"/>
<dbReference type="GO" id="GO:0008289">
    <property type="term" value="F:lipid binding"/>
    <property type="evidence" value="ECO:0007669"/>
    <property type="project" value="UniProtKB-KW"/>
</dbReference>
<dbReference type="OrthoDB" id="196858at2759"/>
<reference evidence="7" key="1">
    <citation type="submission" date="2020-09" db="EMBL/GenBank/DDBJ databases">
        <authorList>
            <person name="Kikuchi T."/>
        </authorList>
    </citation>
    <scope>NUCLEOTIDE SEQUENCE</scope>
    <source>
        <strain evidence="7">SH1</strain>
    </source>
</reference>
<sequence>MKWSILFVIFSCAYARPELTDLLQAEPNEILSQFVPSCKALLQNASPLLPQLPPSPFPSKQEYLRLGNKAVQEMKSLVESDVETTWPEVEREDDDYKIYSKKSPFKELKEDLLMLETTAKANISKVATLMAPFRGYRAKWDDLYEFNNVIENLGNETYIIHEAVHSVFVLSARDAVLVCKEEHFGTTLILGCHNTTHVNVPEKEDYVRTVQRLVGYYLTPDEKNPHWTKIHAIIGVDLNLKVGFFSSLVNRFKPGQLVDFVGRLNDAVKNYKF</sequence>
<evidence type="ECO:0000256" key="1">
    <source>
        <dbReference type="ARBA" id="ARBA00022448"/>
    </source>
</evidence>
<evidence type="ECO:0000313" key="7">
    <source>
        <dbReference type="EMBL" id="CAD5223776.1"/>
    </source>
</evidence>
<evidence type="ECO:0000256" key="5">
    <source>
        <dbReference type="SAM" id="SignalP"/>
    </source>
</evidence>
<dbReference type="PANTHER" id="PTHR46374">
    <property type="entry name" value="PROTEIN CBG07384"/>
    <property type="match status" value="1"/>
</dbReference>
<evidence type="ECO:0000256" key="3">
    <source>
        <dbReference type="ARBA" id="ARBA00023121"/>
    </source>
</evidence>
<organism evidence="7 8">
    <name type="scientific">Bursaphelenchus okinawaensis</name>
    <dbReference type="NCBI Taxonomy" id="465554"/>
    <lineage>
        <taxon>Eukaryota</taxon>
        <taxon>Metazoa</taxon>
        <taxon>Ecdysozoa</taxon>
        <taxon>Nematoda</taxon>
        <taxon>Chromadorea</taxon>
        <taxon>Rhabditida</taxon>
        <taxon>Tylenchina</taxon>
        <taxon>Tylenchomorpha</taxon>
        <taxon>Aphelenchoidea</taxon>
        <taxon>Aphelenchoididae</taxon>
        <taxon>Bursaphelenchus</taxon>
    </lineage>
</organism>
<accession>A0A811L8B4</accession>
<dbReference type="Gene3D" id="3.30.530.20">
    <property type="match status" value="1"/>
</dbReference>
<comment type="caution">
    <text evidence="7">The sequence shown here is derived from an EMBL/GenBank/DDBJ whole genome shotgun (WGS) entry which is preliminary data.</text>
</comment>
<keyword evidence="3" id="KW-0446">Lipid-binding</keyword>
<dbReference type="Proteomes" id="UP000614601">
    <property type="component" value="Unassembled WGS sequence"/>
</dbReference>
<dbReference type="Pfam" id="PF01852">
    <property type="entry name" value="START"/>
    <property type="match status" value="1"/>
</dbReference>
<dbReference type="PROSITE" id="PS50848">
    <property type="entry name" value="START"/>
    <property type="match status" value="1"/>
</dbReference>
<name>A0A811L8B4_9BILA</name>
<feature type="domain" description="START" evidence="6">
    <location>
        <begin position="83"/>
        <end position="273"/>
    </location>
</feature>
<dbReference type="CDD" id="cd00177">
    <property type="entry name" value="START"/>
    <property type="match status" value="1"/>
</dbReference>
<dbReference type="SUPFAM" id="SSF55961">
    <property type="entry name" value="Bet v1-like"/>
    <property type="match status" value="1"/>
</dbReference>
<evidence type="ECO:0000256" key="4">
    <source>
        <dbReference type="ARBA" id="ARBA00024750"/>
    </source>
</evidence>
<dbReference type="GO" id="GO:0006869">
    <property type="term" value="P:lipid transport"/>
    <property type="evidence" value="ECO:0007669"/>
    <property type="project" value="UniProtKB-KW"/>
</dbReference>
<dbReference type="PANTHER" id="PTHR46374:SF1">
    <property type="entry name" value="START DOMAIN-CONTAINING PROTEIN"/>
    <property type="match status" value="1"/>
</dbReference>
<dbReference type="Proteomes" id="UP000783686">
    <property type="component" value="Unassembled WGS sequence"/>
</dbReference>
<dbReference type="InterPro" id="IPR002913">
    <property type="entry name" value="START_lipid-bd_dom"/>
</dbReference>
<dbReference type="EMBL" id="CAJFCW020000005">
    <property type="protein sequence ID" value="CAG9118759.1"/>
    <property type="molecule type" value="Genomic_DNA"/>
</dbReference>
<evidence type="ECO:0000259" key="6">
    <source>
        <dbReference type="PROSITE" id="PS50848"/>
    </source>
</evidence>
<keyword evidence="5" id="KW-0732">Signal</keyword>
<dbReference type="InterPro" id="IPR043556">
    <property type="entry name" value="StARD5/6"/>
</dbReference>
<keyword evidence="1" id="KW-0813">Transport</keyword>
<keyword evidence="8" id="KW-1185">Reference proteome</keyword>
<dbReference type="EMBL" id="CAJFDH010000005">
    <property type="protein sequence ID" value="CAD5223776.1"/>
    <property type="molecule type" value="Genomic_DNA"/>
</dbReference>